<dbReference type="PROSITE" id="PS00086">
    <property type="entry name" value="CYTOCHROME_P450"/>
    <property type="match status" value="1"/>
</dbReference>
<keyword evidence="12 15" id="KW-0472">Membrane</keyword>
<dbReference type="InterPro" id="IPR017972">
    <property type="entry name" value="Cyt_P450_CS"/>
</dbReference>
<dbReference type="PANTHER" id="PTHR24292">
    <property type="entry name" value="CYTOCHROME P450"/>
    <property type="match status" value="1"/>
</dbReference>
<dbReference type="SUPFAM" id="SSF48264">
    <property type="entry name" value="Cytochrome P450"/>
    <property type="match status" value="1"/>
</dbReference>
<keyword evidence="10 13" id="KW-0408">Iron</keyword>
<dbReference type="InterPro" id="IPR050476">
    <property type="entry name" value="Insect_CytP450_Detox"/>
</dbReference>
<evidence type="ECO:0000256" key="5">
    <source>
        <dbReference type="ARBA" id="ARBA00022617"/>
    </source>
</evidence>
<dbReference type="AlphaFoldDB" id="A0A6J0BPH6"/>
<evidence type="ECO:0000256" key="11">
    <source>
        <dbReference type="ARBA" id="ARBA00023033"/>
    </source>
</evidence>
<dbReference type="InParanoid" id="A0A6J0BPH6"/>
<evidence type="ECO:0000256" key="3">
    <source>
        <dbReference type="ARBA" id="ARBA00004406"/>
    </source>
</evidence>
<keyword evidence="8" id="KW-0492">Microsome</keyword>
<dbReference type="GeneID" id="107221321"/>
<dbReference type="Pfam" id="PF00067">
    <property type="entry name" value="p450"/>
    <property type="match status" value="1"/>
</dbReference>
<dbReference type="FunFam" id="1.10.630.10:FF:000042">
    <property type="entry name" value="Cytochrome P450"/>
    <property type="match status" value="1"/>
</dbReference>
<dbReference type="GO" id="GO:0005506">
    <property type="term" value="F:iron ion binding"/>
    <property type="evidence" value="ECO:0007669"/>
    <property type="project" value="InterPro"/>
</dbReference>
<comment type="subcellular location">
    <subcellularLocation>
        <location evidence="3">Endoplasmic reticulum membrane</location>
        <topology evidence="3">Peripheral membrane protein</topology>
    </subcellularLocation>
    <subcellularLocation>
        <location evidence="2">Microsome membrane</location>
        <topology evidence="2">Peripheral membrane protein</topology>
    </subcellularLocation>
</comment>
<dbReference type="GO" id="GO:0016705">
    <property type="term" value="F:oxidoreductase activity, acting on paired donors, with incorporation or reduction of molecular oxygen"/>
    <property type="evidence" value="ECO:0007669"/>
    <property type="project" value="InterPro"/>
</dbReference>
<protein>
    <submittedName>
        <fullName evidence="17">Probable cytochrome P450 6a14</fullName>
    </submittedName>
</protein>
<sequence length="513" mass="58554">MVVHSSYFLLEFAGIIIALVISVYAYLKYVSFSYWSSRNVISPKPIIPFGHIKPVTTRKRSIGELFQDIYSEYKKHPIIGVYLFTRPNLVIADLDLLRFVLTKEFPHFHDRGVYCDEKTEPLSGHLFSLPGAKWRFLRNKFSPTFTSSKIKQMFPTVKETSNRLSLIVEKKAQNSEVIEIKDLMARFSTDVIASVAFGIDCNSLENPDAEFRAMGRKFFAPRKGIAGLVFAFPILHKLFKFTSIPEDVTNFFMGAFKEAVEYRTANNVVRRDFLDLVIQLIYKGYVHNDDEKAPLPGTVDEQKITMDEGAAQAFVFWVGGFDTSSSTVTHCLYELALNQELQEKTAAEIIRVLEEYGDVTYESIRAMPHLHKVVSETLRKYPVVPILNRECTEDIDLPGTGFRATKGTKIIVPVLGIHWDPDLYPEPEKFDPERFNEENIAKRHPYAYLPFGEGPRNCIGMRFGLVQSKVGLIRMLSKFRFTPGPNLDVPLIMDKANFVQMALNGVTLRVQMR</sequence>
<dbReference type="GO" id="GO:0005789">
    <property type="term" value="C:endoplasmic reticulum membrane"/>
    <property type="evidence" value="ECO:0007669"/>
    <property type="project" value="UniProtKB-SubCell"/>
</dbReference>
<evidence type="ECO:0000256" key="4">
    <source>
        <dbReference type="ARBA" id="ARBA00010617"/>
    </source>
</evidence>
<keyword evidence="6 13" id="KW-0479">Metal-binding</keyword>
<comment type="similarity">
    <text evidence="4 14">Belongs to the cytochrome P450 family.</text>
</comment>
<evidence type="ECO:0000256" key="9">
    <source>
        <dbReference type="ARBA" id="ARBA00023002"/>
    </source>
</evidence>
<feature type="transmembrane region" description="Helical" evidence="15">
    <location>
        <begin position="6"/>
        <end position="27"/>
    </location>
</feature>
<evidence type="ECO:0000256" key="2">
    <source>
        <dbReference type="ARBA" id="ARBA00004174"/>
    </source>
</evidence>
<dbReference type="InterPro" id="IPR001128">
    <property type="entry name" value="Cyt_P450"/>
</dbReference>
<evidence type="ECO:0000256" key="15">
    <source>
        <dbReference type="SAM" id="Phobius"/>
    </source>
</evidence>
<dbReference type="GO" id="GO:0020037">
    <property type="term" value="F:heme binding"/>
    <property type="evidence" value="ECO:0007669"/>
    <property type="project" value="InterPro"/>
</dbReference>
<keyword evidence="15" id="KW-0812">Transmembrane</keyword>
<gene>
    <name evidence="17" type="primary">LOC107221321</name>
</gene>
<dbReference type="Proteomes" id="UP000829291">
    <property type="component" value="Chromosome 7"/>
</dbReference>
<dbReference type="OrthoDB" id="2789670at2759"/>
<evidence type="ECO:0000256" key="10">
    <source>
        <dbReference type="ARBA" id="ARBA00023004"/>
    </source>
</evidence>
<keyword evidence="15" id="KW-1133">Transmembrane helix</keyword>
<accession>A0A6J0BPH6</accession>
<evidence type="ECO:0000313" key="17">
    <source>
        <dbReference type="RefSeq" id="XP_015515748.1"/>
    </source>
</evidence>
<evidence type="ECO:0000256" key="1">
    <source>
        <dbReference type="ARBA" id="ARBA00001971"/>
    </source>
</evidence>
<feature type="binding site" description="axial binding residue" evidence="13">
    <location>
        <position position="458"/>
    </location>
    <ligand>
        <name>heme</name>
        <dbReference type="ChEBI" id="CHEBI:30413"/>
    </ligand>
    <ligandPart>
        <name>Fe</name>
        <dbReference type="ChEBI" id="CHEBI:18248"/>
    </ligandPart>
</feature>
<evidence type="ECO:0000256" key="13">
    <source>
        <dbReference type="PIRSR" id="PIRSR602401-1"/>
    </source>
</evidence>
<reference evidence="17" key="1">
    <citation type="submission" date="2025-08" db="UniProtKB">
        <authorList>
            <consortium name="RefSeq"/>
        </authorList>
    </citation>
    <scope>IDENTIFICATION</scope>
    <source>
        <tissue evidence="17">Thorax and Abdomen</tissue>
    </source>
</reference>
<dbReference type="PRINTS" id="PR00385">
    <property type="entry name" value="P450"/>
</dbReference>
<dbReference type="PRINTS" id="PR00463">
    <property type="entry name" value="EP450I"/>
</dbReference>
<keyword evidence="16" id="KW-1185">Reference proteome</keyword>
<dbReference type="RefSeq" id="XP_015515748.1">
    <property type="nucleotide sequence ID" value="XM_015660262.2"/>
</dbReference>
<keyword evidence="7" id="KW-0256">Endoplasmic reticulum</keyword>
<keyword evidence="5 13" id="KW-0349">Heme</keyword>
<dbReference type="InterPro" id="IPR002401">
    <property type="entry name" value="Cyt_P450_E_grp-I"/>
</dbReference>
<evidence type="ECO:0000256" key="12">
    <source>
        <dbReference type="ARBA" id="ARBA00023136"/>
    </source>
</evidence>
<name>A0A6J0BPH6_NEOLC</name>
<keyword evidence="11 14" id="KW-0503">Monooxygenase</keyword>
<dbReference type="FunCoup" id="A0A6J0BPH6">
    <property type="interactions" value="253"/>
</dbReference>
<evidence type="ECO:0000256" key="14">
    <source>
        <dbReference type="RuleBase" id="RU000461"/>
    </source>
</evidence>
<comment type="cofactor">
    <cofactor evidence="1 13">
        <name>heme</name>
        <dbReference type="ChEBI" id="CHEBI:30413"/>
    </cofactor>
</comment>
<dbReference type="Gene3D" id="1.10.630.10">
    <property type="entry name" value="Cytochrome P450"/>
    <property type="match status" value="1"/>
</dbReference>
<keyword evidence="9 14" id="KW-0560">Oxidoreductase</keyword>
<dbReference type="CDD" id="cd11056">
    <property type="entry name" value="CYP6-like"/>
    <property type="match status" value="1"/>
</dbReference>
<evidence type="ECO:0000256" key="8">
    <source>
        <dbReference type="ARBA" id="ARBA00022848"/>
    </source>
</evidence>
<dbReference type="InterPro" id="IPR036396">
    <property type="entry name" value="Cyt_P450_sf"/>
</dbReference>
<dbReference type="PANTHER" id="PTHR24292:SF100">
    <property type="entry name" value="CYTOCHROME P450 6A16, ISOFORM B-RELATED"/>
    <property type="match status" value="1"/>
</dbReference>
<dbReference type="GO" id="GO:0004497">
    <property type="term" value="F:monooxygenase activity"/>
    <property type="evidence" value="ECO:0007669"/>
    <property type="project" value="UniProtKB-KW"/>
</dbReference>
<proteinExistence type="inferred from homology"/>
<evidence type="ECO:0000256" key="6">
    <source>
        <dbReference type="ARBA" id="ARBA00022723"/>
    </source>
</evidence>
<dbReference type="KEGG" id="nlo:107221321"/>
<evidence type="ECO:0000256" key="7">
    <source>
        <dbReference type="ARBA" id="ARBA00022824"/>
    </source>
</evidence>
<organism evidence="17">
    <name type="scientific">Neodiprion lecontei</name>
    <name type="common">Redheaded pine sawfly</name>
    <dbReference type="NCBI Taxonomy" id="441921"/>
    <lineage>
        <taxon>Eukaryota</taxon>
        <taxon>Metazoa</taxon>
        <taxon>Ecdysozoa</taxon>
        <taxon>Arthropoda</taxon>
        <taxon>Hexapoda</taxon>
        <taxon>Insecta</taxon>
        <taxon>Pterygota</taxon>
        <taxon>Neoptera</taxon>
        <taxon>Endopterygota</taxon>
        <taxon>Hymenoptera</taxon>
        <taxon>Tenthredinoidea</taxon>
        <taxon>Diprionidae</taxon>
        <taxon>Diprioninae</taxon>
        <taxon>Neodiprion</taxon>
    </lineage>
</organism>
<evidence type="ECO:0000313" key="16">
    <source>
        <dbReference type="Proteomes" id="UP000829291"/>
    </source>
</evidence>